<dbReference type="InterPro" id="IPR003409">
    <property type="entry name" value="MORN"/>
</dbReference>
<dbReference type="PANTHER" id="PTHR23084">
    <property type="entry name" value="PHOSPHATIDYLINOSITOL-4-PHOSPHATE 5-KINASE RELATED"/>
    <property type="match status" value="1"/>
</dbReference>
<dbReference type="PANTHER" id="PTHR23084:SF263">
    <property type="entry name" value="MORN REPEAT-CONTAINING PROTEIN 1"/>
    <property type="match status" value="1"/>
</dbReference>
<dbReference type="SMART" id="SM00698">
    <property type="entry name" value="MORN"/>
    <property type="match status" value="2"/>
</dbReference>
<evidence type="ECO:0000256" key="2">
    <source>
        <dbReference type="SAM" id="MobiDB-lite"/>
    </source>
</evidence>
<proteinExistence type="predicted"/>
<keyword evidence="4" id="KW-1185">Reference proteome</keyword>
<organism evidence="3 4">
    <name type="scientific">Paramecium sonneborni</name>
    <dbReference type="NCBI Taxonomy" id="65129"/>
    <lineage>
        <taxon>Eukaryota</taxon>
        <taxon>Sar</taxon>
        <taxon>Alveolata</taxon>
        <taxon>Ciliophora</taxon>
        <taxon>Intramacronucleata</taxon>
        <taxon>Oligohymenophorea</taxon>
        <taxon>Peniculida</taxon>
        <taxon>Parameciidae</taxon>
        <taxon>Paramecium</taxon>
    </lineage>
</organism>
<reference evidence="3" key="1">
    <citation type="submission" date="2021-01" db="EMBL/GenBank/DDBJ databases">
        <authorList>
            <consortium name="Genoscope - CEA"/>
            <person name="William W."/>
        </authorList>
    </citation>
    <scope>NUCLEOTIDE SEQUENCE</scope>
</reference>
<dbReference type="EMBL" id="CAJJDN010000246">
    <property type="protein sequence ID" value="CAD8129832.1"/>
    <property type="molecule type" value="Genomic_DNA"/>
</dbReference>
<dbReference type="Proteomes" id="UP000692954">
    <property type="component" value="Unassembled WGS sequence"/>
</dbReference>
<gene>
    <name evidence="3" type="ORF">PSON_ATCC_30995.1.T2460008</name>
</gene>
<protein>
    <submittedName>
        <fullName evidence="3">Uncharacterized protein</fullName>
    </submittedName>
</protein>
<name>A0A8S1RRA5_9CILI</name>
<evidence type="ECO:0000256" key="1">
    <source>
        <dbReference type="ARBA" id="ARBA00022737"/>
    </source>
</evidence>
<accession>A0A8S1RRA5</accession>
<feature type="region of interest" description="Disordered" evidence="2">
    <location>
        <begin position="1"/>
        <end position="30"/>
    </location>
</feature>
<evidence type="ECO:0000313" key="4">
    <source>
        <dbReference type="Proteomes" id="UP000692954"/>
    </source>
</evidence>
<dbReference type="Pfam" id="PF02493">
    <property type="entry name" value="MORN"/>
    <property type="match status" value="2"/>
</dbReference>
<dbReference type="AlphaFoldDB" id="A0A8S1RRA5"/>
<evidence type="ECO:0000313" key="3">
    <source>
        <dbReference type="EMBL" id="CAD8129832.1"/>
    </source>
</evidence>
<sequence>MIKDTERGKYKQSNGDEYDGDWKDGGNKHGKGEMMYVDKSYYNGDWLNNQRHGYGEYKNLDGLLINKQNELSNYKVENEGAYPKQQNECSTTND</sequence>
<dbReference type="OrthoDB" id="312720at2759"/>
<comment type="caution">
    <text evidence="3">The sequence shown here is derived from an EMBL/GenBank/DDBJ whole genome shotgun (WGS) entry which is preliminary data.</text>
</comment>
<keyword evidence="1" id="KW-0677">Repeat</keyword>
<feature type="compositionally biased region" description="Basic and acidic residues" evidence="2">
    <location>
        <begin position="20"/>
        <end position="30"/>
    </location>
</feature>